<feature type="transmembrane region" description="Helical" evidence="11">
    <location>
        <begin position="36"/>
        <end position="53"/>
    </location>
</feature>
<feature type="transmembrane region" description="Helical" evidence="11">
    <location>
        <begin position="58"/>
        <end position="81"/>
    </location>
</feature>
<keyword evidence="5" id="KW-1278">Translocase</keyword>
<evidence type="ECO:0000256" key="5">
    <source>
        <dbReference type="ARBA" id="ARBA00022967"/>
    </source>
</evidence>
<evidence type="ECO:0000256" key="6">
    <source>
        <dbReference type="ARBA" id="ARBA00022989"/>
    </source>
</evidence>
<evidence type="ECO:0000313" key="12">
    <source>
        <dbReference type="EMBL" id="QAB05933.1"/>
    </source>
</evidence>
<sequence length="94" mass="10913">MKLMMEISFMMYMVGLLVLLVNRSNVMIILLCFEYMYLGIFMLMVFSLIFFTLTKVILYLIIIVCEASLGLGMLVSMNFYYGNDKLSSMILLKC</sequence>
<evidence type="ECO:0000256" key="11">
    <source>
        <dbReference type="SAM" id="Phobius"/>
    </source>
</evidence>
<keyword evidence="4 11" id="KW-0812">Transmembrane</keyword>
<evidence type="ECO:0000256" key="10">
    <source>
        <dbReference type="ARBA" id="ARBA00049551"/>
    </source>
</evidence>
<geneLocation type="mitochondrion" evidence="12"/>
<name>A0A3R5SW74_IXOHO</name>
<protein>
    <recommendedName>
        <fullName evidence="3">NADH-ubiquinone oxidoreductase chain 4L</fullName>
    </recommendedName>
    <alternativeName>
        <fullName evidence="9">NADH dehydrogenase subunit 4L</fullName>
    </alternativeName>
</protein>
<dbReference type="Gene3D" id="1.10.287.3510">
    <property type="match status" value="1"/>
</dbReference>
<organism evidence="12">
    <name type="scientific">Ixodes holocyclus</name>
    <name type="common">Australian paralysis tick</name>
    <dbReference type="NCBI Taxonomy" id="65647"/>
    <lineage>
        <taxon>Eukaryota</taxon>
        <taxon>Metazoa</taxon>
        <taxon>Ecdysozoa</taxon>
        <taxon>Arthropoda</taxon>
        <taxon>Chelicerata</taxon>
        <taxon>Arachnida</taxon>
        <taxon>Acari</taxon>
        <taxon>Parasitiformes</taxon>
        <taxon>Ixodida</taxon>
        <taxon>Ixodoidea</taxon>
        <taxon>Ixodidae</taxon>
        <taxon>Ixodinae</taxon>
        <taxon>Ixodes</taxon>
    </lineage>
</organism>
<dbReference type="AlphaFoldDB" id="A0A3R5SW74"/>
<keyword evidence="6 11" id="KW-1133">Transmembrane helix</keyword>
<dbReference type="EMBL" id="MH043267">
    <property type="protein sequence ID" value="QAB05933.1"/>
    <property type="molecule type" value="Genomic_DNA"/>
</dbReference>
<proteinExistence type="inferred from homology"/>
<comment type="subcellular location">
    <subcellularLocation>
        <location evidence="1">Membrane</location>
        <topology evidence="1">Multi-pass membrane protein</topology>
    </subcellularLocation>
</comment>
<evidence type="ECO:0000256" key="1">
    <source>
        <dbReference type="ARBA" id="ARBA00004141"/>
    </source>
</evidence>
<keyword evidence="12" id="KW-0496">Mitochondrion</keyword>
<dbReference type="GO" id="GO:0016020">
    <property type="term" value="C:membrane"/>
    <property type="evidence" value="ECO:0007669"/>
    <property type="project" value="UniProtKB-SubCell"/>
</dbReference>
<comment type="catalytic activity">
    <reaction evidence="10">
        <text>a ubiquinone + NADH + 5 H(+)(in) = a ubiquinol + NAD(+) + 4 H(+)(out)</text>
        <dbReference type="Rhea" id="RHEA:29091"/>
        <dbReference type="Rhea" id="RHEA-COMP:9565"/>
        <dbReference type="Rhea" id="RHEA-COMP:9566"/>
        <dbReference type="ChEBI" id="CHEBI:15378"/>
        <dbReference type="ChEBI" id="CHEBI:16389"/>
        <dbReference type="ChEBI" id="CHEBI:17976"/>
        <dbReference type="ChEBI" id="CHEBI:57540"/>
        <dbReference type="ChEBI" id="CHEBI:57945"/>
        <dbReference type="EC" id="7.1.1.2"/>
    </reaction>
</comment>
<dbReference type="InterPro" id="IPR039428">
    <property type="entry name" value="NUOK/Mnh_C1-like"/>
</dbReference>
<evidence type="ECO:0000256" key="7">
    <source>
        <dbReference type="ARBA" id="ARBA00023027"/>
    </source>
</evidence>
<evidence type="ECO:0000256" key="8">
    <source>
        <dbReference type="ARBA" id="ARBA00023136"/>
    </source>
</evidence>
<dbReference type="Pfam" id="PF00420">
    <property type="entry name" value="Oxidored_q2"/>
    <property type="match status" value="1"/>
</dbReference>
<evidence type="ECO:0000256" key="3">
    <source>
        <dbReference type="ARBA" id="ARBA00016612"/>
    </source>
</evidence>
<keyword evidence="8 11" id="KW-0472">Membrane</keyword>
<comment type="similarity">
    <text evidence="2">Belongs to the complex I subunit 4L family.</text>
</comment>
<reference evidence="12" key="1">
    <citation type="submission" date="2018-03" db="EMBL/GenBank/DDBJ databases">
        <title>Mitochondrial genome analysis reveals intraspecific variation within Australian hard tick species.</title>
        <authorList>
            <person name="Burnard D."/>
            <person name="Shao R."/>
            <person name="Polkinghorne A."/>
        </authorList>
    </citation>
    <scope>NUCLEOTIDE SEQUENCE</scope>
    <source>
        <strain evidence="12">B9b2</strain>
    </source>
</reference>
<evidence type="ECO:0000256" key="2">
    <source>
        <dbReference type="ARBA" id="ARBA00010519"/>
    </source>
</evidence>
<evidence type="ECO:0000256" key="9">
    <source>
        <dbReference type="ARBA" id="ARBA00031586"/>
    </source>
</evidence>
<dbReference type="GO" id="GO:0008137">
    <property type="term" value="F:NADH dehydrogenase (ubiquinone) activity"/>
    <property type="evidence" value="ECO:0007669"/>
    <property type="project" value="UniProtKB-EC"/>
</dbReference>
<gene>
    <name evidence="12" type="primary">ND4L</name>
</gene>
<evidence type="ECO:0000256" key="4">
    <source>
        <dbReference type="ARBA" id="ARBA00022692"/>
    </source>
</evidence>
<keyword evidence="7" id="KW-0520">NAD</keyword>
<accession>A0A3R5SW74</accession>